<sequence length="223" mass="25294">MKRKNMEGIPATGRRDNGMHHAEKVAAAALKPHDITIYDNNIELYADEYIRTLPEDRQDKVYGDVYAVSGMMQYIYKHVFMPHETLLYNSNTVIDTSDVSLLSHVWEDYASICYRYGVMPTIYRFCKMTGISVDTINTWMNGTVRNASRAHSELAKSWKAECEAALCDAGGNQTVKSIFLLKSKYGYVETPQPVQVVNPLAPRMTAEQLEDLIDKDTPQLPDD</sequence>
<organism evidence="1 2">
    <name type="scientific">Bilifractor porci</name>
    <dbReference type="NCBI Taxonomy" id="2606636"/>
    <lineage>
        <taxon>Bacteria</taxon>
        <taxon>Bacillati</taxon>
        <taxon>Bacillota</taxon>
        <taxon>Clostridia</taxon>
        <taxon>Lachnospirales</taxon>
        <taxon>Lachnospiraceae</taxon>
        <taxon>Bilifractor</taxon>
    </lineage>
</organism>
<gene>
    <name evidence="1" type="ORF">FYJ60_04525</name>
</gene>
<dbReference type="RefSeq" id="WP_154457373.1">
    <property type="nucleotide sequence ID" value="NZ_VUMV01000002.1"/>
</dbReference>
<dbReference type="AlphaFoldDB" id="A0A7X2P7B4"/>
<proteinExistence type="predicted"/>
<comment type="caution">
    <text evidence="1">The sequence shown here is derived from an EMBL/GenBank/DDBJ whole genome shotgun (WGS) entry which is preliminary data.</text>
</comment>
<reference evidence="1 2" key="1">
    <citation type="submission" date="2019-08" db="EMBL/GenBank/DDBJ databases">
        <title>In-depth cultivation of the pig gut microbiome towards novel bacterial diversity and tailored functional studies.</title>
        <authorList>
            <person name="Wylensek D."/>
            <person name="Hitch T.C.A."/>
            <person name="Clavel T."/>
        </authorList>
    </citation>
    <scope>NUCLEOTIDE SEQUENCE [LARGE SCALE GENOMIC DNA]</scope>
    <source>
        <strain evidence="1 2">Oil+RF-744-WCA-WT-13</strain>
    </source>
</reference>
<dbReference type="EMBL" id="VUMV01000002">
    <property type="protein sequence ID" value="MST81574.1"/>
    <property type="molecule type" value="Genomic_DNA"/>
</dbReference>
<keyword evidence="2" id="KW-1185">Reference proteome</keyword>
<evidence type="ECO:0000313" key="1">
    <source>
        <dbReference type="EMBL" id="MST81574.1"/>
    </source>
</evidence>
<protein>
    <submittedName>
        <fullName evidence="1">Uncharacterized protein</fullName>
    </submittedName>
</protein>
<dbReference type="Proteomes" id="UP000466864">
    <property type="component" value="Unassembled WGS sequence"/>
</dbReference>
<name>A0A7X2P7B4_9FIRM</name>
<accession>A0A7X2P7B4</accession>
<evidence type="ECO:0000313" key="2">
    <source>
        <dbReference type="Proteomes" id="UP000466864"/>
    </source>
</evidence>